<reference evidence="1 2" key="1">
    <citation type="journal article" date="2013" name="Int. J. Syst. Evol. Microbiol.">
        <title>Aquimarina gracilis sp. nov., isolated from the gut microflora of a mussel, Mytilus coruscus, and emended description of Aquimarina spongiae.</title>
        <authorList>
            <person name="Park S.C."/>
            <person name="Choe H.N."/>
            <person name="Baik K.S."/>
            <person name="Seong C.N."/>
        </authorList>
    </citation>
    <scope>NUCLEOTIDE SEQUENCE [LARGE SCALE GENOMIC DNA]</scope>
    <source>
        <strain evidence="1 2">PSC32</strain>
    </source>
</reference>
<name>A0ABU6A232_9FLAO</name>
<keyword evidence="2" id="KW-1185">Reference proteome</keyword>
<protein>
    <submittedName>
        <fullName evidence="1">Uncharacterized protein</fullName>
    </submittedName>
</protein>
<comment type="caution">
    <text evidence="1">The sequence shown here is derived from an EMBL/GenBank/DDBJ whole genome shotgun (WGS) entry which is preliminary data.</text>
</comment>
<sequence length="80" mass="9057">MRLAFFVSFFGDGKKKVKVKKVSPRVLAVLPDPNKVVRGIKITARSTYTGGSDYQKGKAKRYQGNSNHLFLDRHPSVYQK</sequence>
<evidence type="ECO:0000313" key="1">
    <source>
        <dbReference type="EMBL" id="MEB3348234.1"/>
    </source>
</evidence>
<dbReference type="Proteomes" id="UP001327027">
    <property type="component" value="Unassembled WGS sequence"/>
</dbReference>
<dbReference type="RefSeq" id="WP_324182256.1">
    <property type="nucleotide sequence ID" value="NZ_BAABAW010000018.1"/>
</dbReference>
<evidence type="ECO:0000313" key="2">
    <source>
        <dbReference type="Proteomes" id="UP001327027"/>
    </source>
</evidence>
<gene>
    <name evidence="1" type="ORF">U6A24_22340</name>
</gene>
<organism evidence="1 2">
    <name type="scientific">Aquimarina gracilis</name>
    <dbReference type="NCBI Taxonomy" id="874422"/>
    <lineage>
        <taxon>Bacteria</taxon>
        <taxon>Pseudomonadati</taxon>
        <taxon>Bacteroidota</taxon>
        <taxon>Flavobacteriia</taxon>
        <taxon>Flavobacteriales</taxon>
        <taxon>Flavobacteriaceae</taxon>
        <taxon>Aquimarina</taxon>
    </lineage>
</organism>
<dbReference type="EMBL" id="JAYKLX010000012">
    <property type="protein sequence ID" value="MEB3348234.1"/>
    <property type="molecule type" value="Genomic_DNA"/>
</dbReference>
<accession>A0ABU6A232</accession>
<proteinExistence type="predicted"/>